<dbReference type="AlphaFoldDB" id="A0A7T4EEA3"/>
<accession>A0A7T4EEA3</accession>
<organism evidence="2 4">
    <name type="scientific">Corynebacterium glucuronolyticum</name>
    <dbReference type="NCBI Taxonomy" id="39791"/>
    <lineage>
        <taxon>Bacteria</taxon>
        <taxon>Bacillati</taxon>
        <taxon>Actinomycetota</taxon>
        <taxon>Actinomycetes</taxon>
        <taxon>Mycobacteriales</taxon>
        <taxon>Corynebacteriaceae</taxon>
        <taxon>Corynebacterium</taxon>
    </lineage>
</organism>
<dbReference type="GO" id="GO:0004518">
    <property type="term" value="F:nuclease activity"/>
    <property type="evidence" value="ECO:0007669"/>
    <property type="project" value="InterPro"/>
</dbReference>
<dbReference type="SUPFAM" id="SSF103256">
    <property type="entry name" value="Hypothetical protein TM0160"/>
    <property type="match status" value="1"/>
</dbReference>
<sequence>MGKKPALREAIMDQVWYSFDRTYACLSFRVGNVLLPVWVPGSSAVHLERRLVRPPNRPEGVDLLLDRIEDIGVDKVAITGYSDGVFYATIYLRNGEEIDCRPTDALVMADLIEDTLYIGEDVLCECGLSVDEQTDLFDLFEGTVPLQPQGEHIQFDPSDIDISDDDEFSALMGDLGISESDLKLDLENPDDQ</sequence>
<dbReference type="EMBL" id="CP066007">
    <property type="protein sequence ID" value="QQB45793.1"/>
    <property type="molecule type" value="Genomic_DNA"/>
</dbReference>
<name>A0A7T4EEA3_9CORY</name>
<protein>
    <submittedName>
        <fullName evidence="2">Bifunctional nuclease family protein</fullName>
    </submittedName>
</protein>
<dbReference type="PROSITE" id="PS51658">
    <property type="entry name" value="BFN"/>
    <property type="match status" value="1"/>
</dbReference>
<dbReference type="RefSeq" id="WP_005390167.1">
    <property type="nucleotide sequence ID" value="NZ_CP066007.1"/>
</dbReference>
<proteinExistence type="predicted"/>
<dbReference type="Proteomes" id="UP000596145">
    <property type="component" value="Chromosome"/>
</dbReference>
<dbReference type="Pfam" id="PF02577">
    <property type="entry name" value="BFN_dom"/>
    <property type="match status" value="1"/>
</dbReference>
<evidence type="ECO:0000313" key="4">
    <source>
        <dbReference type="Proteomes" id="UP000596145"/>
    </source>
</evidence>
<gene>
    <name evidence="2" type="ORF">I6I10_09910</name>
    <name evidence="3" type="ORF">I6J21_06230</name>
</gene>
<dbReference type="InterPro" id="IPR003729">
    <property type="entry name" value="Bi_nuclease_dom"/>
</dbReference>
<feature type="domain" description="BFN" evidence="1">
    <location>
        <begin position="3"/>
        <end position="130"/>
    </location>
</feature>
<reference evidence="2 4" key="1">
    <citation type="submission" date="2020-12" db="EMBL/GenBank/DDBJ databases">
        <title>FDA dAtabase for Regulatory Grade micrObial Sequences (FDA-ARGOS): Supporting development and validation of Infectious Disease Dx tests.</title>
        <authorList>
            <person name="Sproer C."/>
            <person name="Gronow S."/>
            <person name="Severitt S."/>
            <person name="Schroder I."/>
            <person name="Tallon L."/>
            <person name="Sadzewicz L."/>
            <person name="Zhao X."/>
            <person name="Boylan J."/>
            <person name="Ott S."/>
            <person name="Bowen H."/>
            <person name="Vavikolanu K."/>
            <person name="Mehta A."/>
            <person name="Aluvathingal J."/>
            <person name="Nadendla S."/>
            <person name="Lowell S."/>
            <person name="Myers T."/>
            <person name="Yan Y."/>
            <person name="Sichtig H."/>
        </authorList>
    </citation>
    <scope>NUCLEOTIDE SEQUENCE [LARGE SCALE GENOMIC DNA]</scope>
    <source>
        <strain evidence="2 4">FDAARGOS_1053</strain>
        <strain evidence="3">FDAARGOS_1191</strain>
    </source>
</reference>
<dbReference type="OrthoDB" id="9788698at2"/>
<evidence type="ECO:0000313" key="2">
    <source>
        <dbReference type="EMBL" id="QQB45793.1"/>
    </source>
</evidence>
<evidence type="ECO:0000259" key="1">
    <source>
        <dbReference type="PROSITE" id="PS51658"/>
    </source>
</evidence>
<evidence type="ECO:0000313" key="3">
    <source>
        <dbReference type="EMBL" id="QRP71692.1"/>
    </source>
</evidence>
<dbReference type="EMBL" id="CP069534">
    <property type="protein sequence ID" value="QRP71692.1"/>
    <property type="molecule type" value="Genomic_DNA"/>
</dbReference>
<dbReference type="InterPro" id="IPR036104">
    <property type="entry name" value="BFN_sf"/>
</dbReference>
<dbReference type="Proteomes" id="UP000617681">
    <property type="component" value="Chromosome"/>
</dbReference>
<dbReference type="Gene3D" id="3.10.690.10">
    <property type="entry name" value="Bifunctional nuclease domain"/>
    <property type="match status" value="1"/>
</dbReference>